<feature type="chain" id="PRO_5044465651" description="Secreted protein" evidence="1">
    <location>
        <begin position="26"/>
        <end position="100"/>
    </location>
</feature>
<evidence type="ECO:0000313" key="3">
    <source>
        <dbReference type="EMBL" id="MBM4717267.1"/>
    </source>
</evidence>
<evidence type="ECO:0000313" key="2">
    <source>
        <dbReference type="EMBL" id="MBM4564738.1"/>
    </source>
</evidence>
<name>A0A9Q4ZXU6_RHOHA</name>
<feature type="signal peptide" evidence="1">
    <location>
        <begin position="1"/>
        <end position="25"/>
    </location>
</feature>
<dbReference type="GeneID" id="57577698"/>
<evidence type="ECO:0000313" key="6">
    <source>
        <dbReference type="EMBL" id="NKW42330.1"/>
    </source>
</evidence>
<dbReference type="AlphaFoldDB" id="A0A9Q4ZXU6"/>
<dbReference type="Proteomes" id="UP000808906">
    <property type="component" value="Unassembled WGS sequence"/>
</dbReference>
<accession>A0A9Q4ZXU6</accession>
<evidence type="ECO:0000313" key="7">
    <source>
        <dbReference type="Proteomes" id="UP000603463"/>
    </source>
</evidence>
<gene>
    <name evidence="2" type="ORF">GS441_04540</name>
    <name evidence="4" type="ORF">GS505_14360</name>
    <name evidence="3" type="ORF">GS551_24390</name>
    <name evidence="5" type="ORF">GS882_24945</name>
    <name evidence="6" type="ORF">GS947_12095</name>
</gene>
<dbReference type="EMBL" id="WVBC01000034">
    <property type="protein sequence ID" value="NKT81319.1"/>
    <property type="molecule type" value="Genomic_DNA"/>
</dbReference>
<dbReference type="Proteomes" id="UP000706122">
    <property type="component" value="Unassembled WGS sequence"/>
</dbReference>
<dbReference type="RefSeq" id="WP_005513673.1">
    <property type="nucleotide sequence ID" value="NZ_AP024181.1"/>
</dbReference>
<evidence type="ECO:0000313" key="5">
    <source>
        <dbReference type="EMBL" id="NKT81319.1"/>
    </source>
</evidence>
<reference evidence="5" key="2">
    <citation type="journal article" date="2020" name="Environ. Microbiol.">
        <title>The novel and transferable erm(51) gene confers Macrolides, Lincosamides, and Streptogramins B (MLSB) resistance to clonal Rhodococcus equi in the environment.</title>
        <authorList>
            <person name="Huber L."/>
            <person name="Giguere S."/>
            <person name="Slovis N.M."/>
            <person name="Alvarez-Narvaez S."/>
            <person name="Hart K.A."/>
            <person name="Greiter M."/>
            <person name="Morris E.R.A."/>
            <person name="Cohen N.D."/>
        </authorList>
    </citation>
    <scope>NUCLEOTIDE SEQUENCE</scope>
    <source>
        <strain evidence="5">Lh_116_1</strain>
        <strain evidence="4">Lh_141_1</strain>
        <strain evidence="6">Lh_16_1</strain>
    </source>
</reference>
<dbReference type="Proteomes" id="UP000608063">
    <property type="component" value="Unassembled WGS sequence"/>
</dbReference>
<evidence type="ECO:0000313" key="4">
    <source>
        <dbReference type="EMBL" id="NKS26971.1"/>
    </source>
</evidence>
<dbReference type="EMBL" id="WVDC01000005">
    <property type="protein sequence ID" value="NKW42330.1"/>
    <property type="molecule type" value="Genomic_DNA"/>
</dbReference>
<keyword evidence="1" id="KW-0732">Signal</keyword>
<evidence type="ECO:0000256" key="1">
    <source>
        <dbReference type="SAM" id="SignalP"/>
    </source>
</evidence>
<dbReference type="EMBL" id="WUYZ01000002">
    <property type="protein sequence ID" value="NKS26971.1"/>
    <property type="molecule type" value="Genomic_DNA"/>
</dbReference>
<dbReference type="Proteomes" id="UP000603463">
    <property type="component" value="Unassembled WGS sequence"/>
</dbReference>
<evidence type="ECO:0008006" key="8">
    <source>
        <dbReference type="Google" id="ProtNLM"/>
    </source>
</evidence>
<organism evidence="5 7">
    <name type="scientific">Rhodococcus hoagii</name>
    <name type="common">Corynebacterium equii</name>
    <dbReference type="NCBI Taxonomy" id="43767"/>
    <lineage>
        <taxon>Bacteria</taxon>
        <taxon>Bacillati</taxon>
        <taxon>Actinomycetota</taxon>
        <taxon>Actinomycetes</taxon>
        <taxon>Mycobacteriales</taxon>
        <taxon>Nocardiaceae</taxon>
        <taxon>Prescottella</taxon>
    </lineage>
</organism>
<comment type="caution">
    <text evidence="5">The sequence shown here is derived from an EMBL/GenBank/DDBJ whole genome shotgun (WGS) entry which is preliminary data.</text>
</comment>
<reference evidence="2" key="1">
    <citation type="submission" date="2019-11" db="EMBL/GenBank/DDBJ databases">
        <title>Spread of Macrolides and rifampicin resistant Rhodococcus equi in clinical isolates in the USA.</title>
        <authorList>
            <person name="Alvarez-Narvaez S."/>
            <person name="Huber L."/>
            <person name="Cohen N.D."/>
            <person name="Slovis N."/>
            <person name="Greiter M."/>
            <person name="Giguere S."/>
            <person name="Hart K."/>
        </authorList>
    </citation>
    <scope>NUCLEOTIDE SEQUENCE</scope>
    <source>
        <strain evidence="2">Lh_17</strain>
        <strain evidence="3">Lh_5</strain>
    </source>
</reference>
<dbReference type="EMBL" id="WUXR01000001">
    <property type="protein sequence ID" value="MBM4564738.1"/>
    <property type="molecule type" value="Genomic_DNA"/>
</dbReference>
<dbReference type="Proteomes" id="UP000605618">
    <property type="component" value="Unassembled WGS sequence"/>
</dbReference>
<sequence length="100" mass="10562">MTRSLRTVRRTAAVLGVVAAPLAFAASFGVASAEATPWRIGPLYRAETSGESAEYVCNKALAMEKSSRAVVLEPCTYDAAQDVWYRVVFAPGALGFGSSS</sequence>
<dbReference type="EMBL" id="WUYC01000011">
    <property type="protein sequence ID" value="MBM4717267.1"/>
    <property type="molecule type" value="Genomic_DNA"/>
</dbReference>
<proteinExistence type="predicted"/>
<protein>
    <recommendedName>
        <fullName evidence="8">Secreted protein</fullName>
    </recommendedName>
</protein>